<dbReference type="Gene3D" id="3.40.50.1000">
    <property type="entry name" value="HAD superfamily/HAD-like"/>
    <property type="match status" value="1"/>
</dbReference>
<dbReference type="RefSeq" id="WP_210044656.1">
    <property type="nucleotide sequence ID" value="NZ_JBHLVU010000077.1"/>
</dbReference>
<protein>
    <submittedName>
        <fullName evidence="1">HAD hydrolase-like protein</fullName>
    </submittedName>
</protein>
<dbReference type="InterPro" id="IPR036412">
    <property type="entry name" value="HAD-like_sf"/>
</dbReference>
<evidence type="ECO:0000313" key="1">
    <source>
        <dbReference type="EMBL" id="MBW7457766.1"/>
    </source>
</evidence>
<comment type="caution">
    <text evidence="1">The sequence shown here is derived from an EMBL/GenBank/DDBJ whole genome shotgun (WGS) entry which is preliminary data.</text>
</comment>
<evidence type="ECO:0000313" key="2">
    <source>
        <dbReference type="Proteomes" id="UP001519887"/>
    </source>
</evidence>
<dbReference type="SUPFAM" id="SSF56784">
    <property type="entry name" value="HAD-like"/>
    <property type="match status" value="1"/>
</dbReference>
<reference evidence="1 2" key="1">
    <citation type="submission" date="2021-07" db="EMBL/GenBank/DDBJ databases">
        <title>Paenibacillus radiodurans sp. nov., isolated from the southeastern edge of Tengger Desert.</title>
        <authorList>
            <person name="Zhang G."/>
        </authorList>
    </citation>
    <scope>NUCLEOTIDE SEQUENCE [LARGE SCALE GENOMIC DNA]</scope>
    <source>
        <strain evidence="1 2">CCM 7311</strain>
    </source>
</reference>
<accession>A0ABS7CA11</accession>
<name>A0ABS7CA11_9BACL</name>
<dbReference type="Pfam" id="PF00702">
    <property type="entry name" value="Hydrolase"/>
    <property type="match status" value="1"/>
</dbReference>
<dbReference type="Proteomes" id="UP001519887">
    <property type="component" value="Unassembled WGS sequence"/>
</dbReference>
<gene>
    <name evidence="1" type="ORF">K0U00_27365</name>
</gene>
<organism evidence="1 2">
    <name type="scientific">Paenibacillus sepulcri</name>
    <dbReference type="NCBI Taxonomy" id="359917"/>
    <lineage>
        <taxon>Bacteria</taxon>
        <taxon>Bacillati</taxon>
        <taxon>Bacillota</taxon>
        <taxon>Bacilli</taxon>
        <taxon>Bacillales</taxon>
        <taxon>Paenibacillaceae</taxon>
        <taxon>Paenibacillus</taxon>
    </lineage>
</organism>
<keyword evidence="2" id="KW-1185">Reference proteome</keyword>
<sequence length="303" mass="34856">MYNENWLSAIKVIIFDMDGTLYQEDTFLERYIRYLLEETEHEGETEAAMSIGRAILAGEHAIQFGHFYHTEDDLGLVREGDRFVQGFTWDGAAIDEHACAYGPLSSQAPHLIHIGDPWGIATVLSHKYKLTEQKLRSAFDRVRKEMVLTPYQFECHSDLFRAIEELTAVEKKSLMTNTHLESGVEFMSYMQIRHLFEDVVYGANKPFGLQSYFTSLLAQGYQAHEILSIGDNPWNDLHPAKRLGGRTCFISPYPSSDPEVWDLRLNHLEELEQLMRAIQESITRRNISDGEDRAEAYKQEIQG</sequence>
<dbReference type="InterPro" id="IPR023214">
    <property type="entry name" value="HAD_sf"/>
</dbReference>
<proteinExistence type="predicted"/>
<dbReference type="EMBL" id="JAHZIK010000956">
    <property type="protein sequence ID" value="MBW7457766.1"/>
    <property type="molecule type" value="Genomic_DNA"/>
</dbReference>